<gene>
    <name evidence="2" type="ORF">HFQ381_LOCUS25327</name>
</gene>
<proteinExistence type="predicted"/>
<sequence length="118" mass="13763">MMTNASVDSTMDCQCEQSIPTVLHRETNVTDMAYAANESVVKTLHETDQETDDKQLERQMKNSSQAKRQREQKTDDEQLEQQVKNAFRQRRRRQRSPSLYAIALRDEFPAESYHGRIG</sequence>
<evidence type="ECO:0000313" key="3">
    <source>
        <dbReference type="Proteomes" id="UP000663851"/>
    </source>
</evidence>
<feature type="region of interest" description="Disordered" evidence="1">
    <location>
        <begin position="45"/>
        <end position="98"/>
    </location>
</feature>
<evidence type="ECO:0000256" key="1">
    <source>
        <dbReference type="SAM" id="MobiDB-lite"/>
    </source>
</evidence>
<dbReference type="EMBL" id="CAJOBO010002816">
    <property type="protein sequence ID" value="CAF4469411.1"/>
    <property type="molecule type" value="Genomic_DNA"/>
</dbReference>
<evidence type="ECO:0000313" key="2">
    <source>
        <dbReference type="EMBL" id="CAF4469411.1"/>
    </source>
</evidence>
<reference evidence="2" key="1">
    <citation type="submission" date="2021-02" db="EMBL/GenBank/DDBJ databases">
        <authorList>
            <person name="Nowell W R."/>
        </authorList>
    </citation>
    <scope>NUCLEOTIDE SEQUENCE</scope>
</reference>
<organism evidence="2 3">
    <name type="scientific">Rotaria socialis</name>
    <dbReference type="NCBI Taxonomy" id="392032"/>
    <lineage>
        <taxon>Eukaryota</taxon>
        <taxon>Metazoa</taxon>
        <taxon>Spiralia</taxon>
        <taxon>Gnathifera</taxon>
        <taxon>Rotifera</taxon>
        <taxon>Eurotatoria</taxon>
        <taxon>Bdelloidea</taxon>
        <taxon>Philodinida</taxon>
        <taxon>Philodinidae</taxon>
        <taxon>Rotaria</taxon>
    </lineage>
</organism>
<comment type="caution">
    <text evidence="2">The sequence shown here is derived from an EMBL/GenBank/DDBJ whole genome shotgun (WGS) entry which is preliminary data.</text>
</comment>
<name>A0A820THB2_9BILA</name>
<protein>
    <submittedName>
        <fullName evidence="2">Uncharacterized protein</fullName>
    </submittedName>
</protein>
<feature type="compositionally biased region" description="Basic and acidic residues" evidence="1">
    <location>
        <begin position="45"/>
        <end position="60"/>
    </location>
</feature>
<dbReference type="AlphaFoldDB" id="A0A820THB2"/>
<dbReference type="Proteomes" id="UP000663851">
    <property type="component" value="Unassembled WGS sequence"/>
</dbReference>
<accession>A0A820THB2</accession>